<dbReference type="AlphaFoldDB" id="X1M632"/>
<evidence type="ECO:0000259" key="1">
    <source>
        <dbReference type="Pfam" id="PF01930"/>
    </source>
</evidence>
<evidence type="ECO:0008006" key="4">
    <source>
        <dbReference type="Google" id="ProtNLM"/>
    </source>
</evidence>
<feature type="domain" description="DUF2779" evidence="2">
    <location>
        <begin position="211"/>
        <end position="269"/>
    </location>
</feature>
<proteinExistence type="predicted"/>
<evidence type="ECO:0000259" key="2">
    <source>
        <dbReference type="Pfam" id="PF11074"/>
    </source>
</evidence>
<name>X1M632_9ZZZZ</name>
<gene>
    <name evidence="3" type="ORF">S06H3_37859</name>
</gene>
<dbReference type="InterPro" id="IPR021301">
    <property type="entry name" value="DUF2779"/>
</dbReference>
<dbReference type="Pfam" id="PF11074">
    <property type="entry name" value="DUF2779"/>
    <property type="match status" value="1"/>
</dbReference>
<feature type="non-terminal residue" evidence="3">
    <location>
        <position position="1"/>
    </location>
</feature>
<comment type="caution">
    <text evidence="3">The sequence shown here is derived from an EMBL/GenBank/DDBJ whole genome shotgun (WGS) entry which is preliminary data.</text>
</comment>
<dbReference type="InterPro" id="IPR022765">
    <property type="entry name" value="Dna2/Cas4_DUF83"/>
</dbReference>
<dbReference type="EMBL" id="BARV01023033">
    <property type="protein sequence ID" value="GAI26798.1"/>
    <property type="molecule type" value="Genomic_DNA"/>
</dbReference>
<reference evidence="3" key="1">
    <citation type="journal article" date="2014" name="Front. Microbiol.">
        <title>High frequency of phylogenetically diverse reductive dehalogenase-homologous genes in deep subseafloor sedimentary metagenomes.</title>
        <authorList>
            <person name="Kawai M."/>
            <person name="Futagami T."/>
            <person name="Toyoda A."/>
            <person name="Takaki Y."/>
            <person name="Nishi S."/>
            <person name="Hori S."/>
            <person name="Arai W."/>
            <person name="Tsubouchi T."/>
            <person name="Morono Y."/>
            <person name="Uchiyama I."/>
            <person name="Ito T."/>
            <person name="Fujiyama A."/>
            <person name="Inagaki F."/>
            <person name="Takami H."/>
        </authorList>
    </citation>
    <scope>NUCLEOTIDE SEQUENCE</scope>
    <source>
        <strain evidence="3">Expedition CK06-06</strain>
    </source>
</reference>
<feature type="domain" description="DUF83" evidence="1">
    <location>
        <begin position="21"/>
        <end position="138"/>
    </location>
</feature>
<dbReference type="Pfam" id="PF01930">
    <property type="entry name" value="Cas_Cas4"/>
    <property type="match status" value="1"/>
</dbReference>
<sequence length="269" mass="30758">NEPDVPIIFEGAFLVDGFVTRADILKRKGDSWHVFEVKSGVNDKEEFIDDMAYTAMVIDRCGFNISDVWLILVSKDFRLGMENEKLFAEIDHTDEVLERVEEFKPLWQQIEEITRAPVKPEPQLLFECRKCEIFRECLGRGIDNHIFDIPRLSQSKFNELTGSGIVSIEDIPDGFPLTENQARVRDCVLTKEPFVGGSLKSELTSILWPAYYLDFETVMTAIPLYPDIAPYTQIPTQYSIHKCSDVGVIVAHSEYLADPSKDCRRELAE</sequence>
<organism evidence="3">
    <name type="scientific">marine sediment metagenome</name>
    <dbReference type="NCBI Taxonomy" id="412755"/>
    <lineage>
        <taxon>unclassified sequences</taxon>
        <taxon>metagenomes</taxon>
        <taxon>ecological metagenomes</taxon>
    </lineage>
</organism>
<accession>X1M632</accession>
<evidence type="ECO:0000313" key="3">
    <source>
        <dbReference type="EMBL" id="GAI26798.1"/>
    </source>
</evidence>
<protein>
    <recommendedName>
        <fullName evidence="4">DUF83 domain-containing protein</fullName>
    </recommendedName>
</protein>
<feature type="non-terminal residue" evidence="3">
    <location>
        <position position="269"/>
    </location>
</feature>